<dbReference type="PANTHER" id="PTHR30411:SF4">
    <property type="entry name" value="YBAK_AMINOACYL-TRNA SYNTHETASE-ASSOCIATED DOMAIN-CONTAINING PROTEIN"/>
    <property type="match status" value="1"/>
</dbReference>
<comment type="caution">
    <text evidence="1">The sequence shown here is derived from an EMBL/GenBank/DDBJ whole genome shotgun (WGS) entry which is preliminary data.</text>
</comment>
<dbReference type="eggNOG" id="ENOG502QTG1">
    <property type="taxonomic scope" value="Eukaryota"/>
</dbReference>
<evidence type="ECO:0008006" key="3">
    <source>
        <dbReference type="Google" id="ProtNLM"/>
    </source>
</evidence>
<dbReference type="OrthoDB" id="1058301at2759"/>
<dbReference type="OMA" id="HIDWKLG"/>
<accession>K0T6J0</accession>
<dbReference type="EMBL" id="AGNL01010664">
    <property type="protein sequence ID" value="EJK68946.1"/>
    <property type="molecule type" value="Genomic_DNA"/>
</dbReference>
<dbReference type="GO" id="GO:0002161">
    <property type="term" value="F:aminoacyl-tRNA deacylase activity"/>
    <property type="evidence" value="ECO:0007669"/>
    <property type="project" value="InterPro"/>
</dbReference>
<dbReference type="InterPro" id="IPR036754">
    <property type="entry name" value="YbaK/aa-tRNA-synt-asso_dom_sf"/>
</dbReference>
<evidence type="ECO:0000313" key="1">
    <source>
        <dbReference type="EMBL" id="EJK68946.1"/>
    </source>
</evidence>
<keyword evidence="2" id="KW-1185">Reference proteome</keyword>
<reference evidence="1 2" key="1">
    <citation type="journal article" date="2012" name="Genome Biol.">
        <title>Genome and low-iron response of an oceanic diatom adapted to chronic iron limitation.</title>
        <authorList>
            <person name="Lommer M."/>
            <person name="Specht M."/>
            <person name="Roy A.S."/>
            <person name="Kraemer L."/>
            <person name="Andreson R."/>
            <person name="Gutowska M.A."/>
            <person name="Wolf J."/>
            <person name="Bergner S.V."/>
            <person name="Schilhabel M.B."/>
            <person name="Klostermeier U.C."/>
            <person name="Beiko R.G."/>
            <person name="Rosenstiel P."/>
            <person name="Hippler M."/>
            <person name="Laroche J."/>
        </authorList>
    </citation>
    <scope>NUCLEOTIDE SEQUENCE [LARGE SCALE GENOMIC DNA]</scope>
    <source>
        <strain evidence="1 2">CCMP1005</strain>
    </source>
</reference>
<sequence length="217" mass="24161">MSVEALSSRVDALERKTWGSSAGSGGDGIAEPLRRARRHVESSDCYSSIWKHCPADYYDLGLEERRKILSAHSTSQLCKACLFENKNFKPNEDGKKDPTNSQFYLVVVQYVEEVNFDKLSTGLRALRPAGSTRFGPKYFDFRQCDEFEKLTGYGHNGVSPFGLVDESIPIVLCKNAQNARPQFIWMGGGHKDWKLGMAVSEFVKGLGAIVVDASDPR</sequence>
<dbReference type="SUPFAM" id="SSF55826">
    <property type="entry name" value="YbaK/ProRS associated domain"/>
    <property type="match status" value="1"/>
</dbReference>
<gene>
    <name evidence="1" type="ORF">THAOC_09845</name>
</gene>
<organism evidence="1 2">
    <name type="scientific">Thalassiosira oceanica</name>
    <name type="common">Marine diatom</name>
    <dbReference type="NCBI Taxonomy" id="159749"/>
    <lineage>
        <taxon>Eukaryota</taxon>
        <taxon>Sar</taxon>
        <taxon>Stramenopiles</taxon>
        <taxon>Ochrophyta</taxon>
        <taxon>Bacillariophyta</taxon>
        <taxon>Coscinodiscophyceae</taxon>
        <taxon>Thalassiosirophycidae</taxon>
        <taxon>Thalassiosirales</taxon>
        <taxon>Thalassiosiraceae</taxon>
        <taxon>Thalassiosira</taxon>
    </lineage>
</organism>
<name>K0T6J0_THAOC</name>
<dbReference type="CDD" id="cd04332">
    <property type="entry name" value="YbaK_like"/>
    <property type="match status" value="1"/>
</dbReference>
<dbReference type="Gene3D" id="3.90.960.10">
    <property type="entry name" value="YbaK/aminoacyl-tRNA synthetase-associated domain"/>
    <property type="match status" value="1"/>
</dbReference>
<dbReference type="AlphaFoldDB" id="K0T6J0"/>
<proteinExistence type="predicted"/>
<evidence type="ECO:0000313" key="2">
    <source>
        <dbReference type="Proteomes" id="UP000266841"/>
    </source>
</evidence>
<dbReference type="Proteomes" id="UP000266841">
    <property type="component" value="Unassembled WGS sequence"/>
</dbReference>
<protein>
    <recommendedName>
        <fullName evidence="3">YbaK/aminoacyl-tRNA synthetase-associated domain-containing protein</fullName>
    </recommendedName>
</protein>
<dbReference type="PANTHER" id="PTHR30411">
    <property type="entry name" value="CYTOPLASMIC PROTEIN"/>
    <property type="match status" value="1"/>
</dbReference>